<dbReference type="Pfam" id="PF13966">
    <property type="entry name" value="zf-RVT"/>
    <property type="match status" value="1"/>
</dbReference>
<organism evidence="2 3">
    <name type="scientific">Cajanus cajan</name>
    <name type="common">Pigeon pea</name>
    <name type="synonym">Cajanus indicus</name>
    <dbReference type="NCBI Taxonomy" id="3821"/>
    <lineage>
        <taxon>Eukaryota</taxon>
        <taxon>Viridiplantae</taxon>
        <taxon>Streptophyta</taxon>
        <taxon>Embryophyta</taxon>
        <taxon>Tracheophyta</taxon>
        <taxon>Spermatophyta</taxon>
        <taxon>Magnoliopsida</taxon>
        <taxon>eudicotyledons</taxon>
        <taxon>Gunneridae</taxon>
        <taxon>Pentapetalae</taxon>
        <taxon>rosids</taxon>
        <taxon>fabids</taxon>
        <taxon>Fabales</taxon>
        <taxon>Fabaceae</taxon>
        <taxon>Papilionoideae</taxon>
        <taxon>50 kb inversion clade</taxon>
        <taxon>NPAAA clade</taxon>
        <taxon>indigoferoid/millettioid clade</taxon>
        <taxon>Phaseoleae</taxon>
        <taxon>Cajanus</taxon>
    </lineage>
</organism>
<sequence length="252" mass="30239">MTNRCRKVVGKGKNTYFWEEDWLQGGRLSQRYNRLYLIVENKKAKISDLLVWRNGGPEWCWRWRRELFQWEEDLLNSITTEISELNLKVEVEDRWTFAWKVILNRVATKHNLFIRGILNSSQVECSRCTGHMETISHIFFECHESFRVWMECFNWLGVSTVMHNNCAMHLEQFSGLSFCNSQKKDCWISIWLAIIWTVWLARNEVVFSSTQISAMEMVDLVKIRTWNWLRTRHKDFRYDFASWSMNPAACLT</sequence>
<gene>
    <name evidence="2" type="ORF">KK1_035384</name>
</gene>
<evidence type="ECO:0000259" key="1">
    <source>
        <dbReference type="Pfam" id="PF13966"/>
    </source>
</evidence>
<dbReference type="InterPro" id="IPR026960">
    <property type="entry name" value="RVT-Znf"/>
</dbReference>
<dbReference type="Gramene" id="C.cajan_33132.t">
    <property type="protein sequence ID" value="C.cajan_33132.t"/>
    <property type="gene ID" value="C.cajan_33132"/>
</dbReference>
<dbReference type="PANTHER" id="PTHR36617">
    <property type="entry name" value="PROTEIN, PUTATIVE-RELATED"/>
    <property type="match status" value="1"/>
</dbReference>
<reference evidence="2" key="1">
    <citation type="journal article" date="2012" name="Nat. Biotechnol.">
        <title>Draft genome sequence of pigeonpea (Cajanus cajan), an orphan legume crop of resource-poor farmers.</title>
        <authorList>
            <person name="Varshney R.K."/>
            <person name="Chen W."/>
            <person name="Li Y."/>
            <person name="Bharti A.K."/>
            <person name="Saxena R.K."/>
            <person name="Schlueter J.A."/>
            <person name="Donoghue M.T."/>
            <person name="Azam S."/>
            <person name="Fan G."/>
            <person name="Whaley A.M."/>
            <person name="Farmer A.D."/>
            <person name="Sheridan J."/>
            <person name="Iwata A."/>
            <person name="Tuteja R."/>
            <person name="Penmetsa R.V."/>
            <person name="Wu W."/>
            <person name="Upadhyaya H.D."/>
            <person name="Yang S.P."/>
            <person name="Shah T."/>
            <person name="Saxena K.B."/>
            <person name="Michael T."/>
            <person name="McCombie W.R."/>
            <person name="Yang B."/>
            <person name="Zhang G."/>
            <person name="Yang H."/>
            <person name="Wang J."/>
            <person name="Spillane C."/>
            <person name="Cook D.R."/>
            <person name="May G.D."/>
            <person name="Xu X."/>
            <person name="Jackson S.A."/>
        </authorList>
    </citation>
    <scope>NUCLEOTIDE SEQUENCE [LARGE SCALE GENOMIC DNA]</scope>
</reference>
<evidence type="ECO:0000313" key="2">
    <source>
        <dbReference type="EMBL" id="KYP43192.1"/>
    </source>
</evidence>
<name>A0A151RKX0_CAJCA</name>
<protein>
    <recommendedName>
        <fullName evidence="1">Reverse transcriptase zinc-binding domain-containing protein</fullName>
    </recommendedName>
</protein>
<feature type="domain" description="Reverse transcriptase zinc-binding" evidence="1">
    <location>
        <begin position="96"/>
        <end position="149"/>
    </location>
</feature>
<dbReference type="AlphaFoldDB" id="A0A151RKX0"/>
<accession>A0A151RKX0</accession>
<dbReference type="PANTHER" id="PTHR36617:SF5">
    <property type="entry name" value="OS05G0421675 PROTEIN"/>
    <property type="match status" value="1"/>
</dbReference>
<proteinExistence type="predicted"/>
<dbReference type="OMA" id="HMETISH"/>
<keyword evidence="3" id="KW-1185">Reference proteome</keyword>
<evidence type="ECO:0000313" key="3">
    <source>
        <dbReference type="Proteomes" id="UP000075243"/>
    </source>
</evidence>
<dbReference type="Proteomes" id="UP000075243">
    <property type="component" value="Unassembled WGS sequence"/>
</dbReference>
<dbReference type="EMBL" id="KQ483679">
    <property type="protein sequence ID" value="KYP43192.1"/>
    <property type="molecule type" value="Genomic_DNA"/>
</dbReference>